<evidence type="ECO:0000256" key="4">
    <source>
        <dbReference type="ARBA" id="ARBA00023136"/>
    </source>
</evidence>
<dbReference type="OMA" id="YQGHQNK"/>
<evidence type="ECO:0000256" key="5">
    <source>
        <dbReference type="SAM" id="MobiDB-lite"/>
    </source>
</evidence>
<feature type="transmembrane region" description="Helical" evidence="6">
    <location>
        <begin position="67"/>
        <end position="97"/>
    </location>
</feature>
<comment type="subcellular location">
    <subcellularLocation>
        <location evidence="1">Membrane</location>
        <topology evidence="1">Single-pass membrane protein</topology>
    </subcellularLocation>
</comment>
<dbReference type="PANTHER" id="PTHR31234">
    <property type="entry name" value="LATE EMBRYOGENESIS ABUNDANT (LEA) HYDROXYPROLINE-RICH GLYCOPROTEIN FAMILY"/>
    <property type="match status" value="1"/>
</dbReference>
<evidence type="ECO:0000256" key="6">
    <source>
        <dbReference type="SAM" id="Phobius"/>
    </source>
</evidence>
<dbReference type="InterPro" id="IPR004864">
    <property type="entry name" value="LEA_2"/>
</dbReference>
<feature type="region of interest" description="Disordered" evidence="5">
    <location>
        <begin position="1"/>
        <end position="58"/>
    </location>
</feature>
<dbReference type="GO" id="GO:0098542">
    <property type="term" value="P:defense response to other organism"/>
    <property type="evidence" value="ECO:0007669"/>
    <property type="project" value="InterPro"/>
</dbReference>
<proteinExistence type="predicted"/>
<name>A0A7N0U5H5_KALFE</name>
<evidence type="ECO:0000313" key="8">
    <source>
        <dbReference type="EnsemblPlants" id="Kaladp0053s0480.1.v1.1.CDS.1"/>
    </source>
</evidence>
<dbReference type="Gramene" id="Kaladp0053s0480.1.v1.1">
    <property type="protein sequence ID" value="Kaladp0053s0480.1.v1.1.CDS.1"/>
    <property type="gene ID" value="Kaladp0053s0480.v1.1"/>
</dbReference>
<evidence type="ECO:0000313" key="9">
    <source>
        <dbReference type="Proteomes" id="UP000594263"/>
    </source>
</evidence>
<reference evidence="8" key="1">
    <citation type="submission" date="2021-01" db="UniProtKB">
        <authorList>
            <consortium name="EnsemblPlants"/>
        </authorList>
    </citation>
    <scope>IDENTIFICATION</scope>
</reference>
<keyword evidence="4 6" id="KW-0472">Membrane</keyword>
<organism evidence="8 9">
    <name type="scientific">Kalanchoe fedtschenkoi</name>
    <name type="common">Lavender scallops</name>
    <name type="synonym">South American air plant</name>
    <dbReference type="NCBI Taxonomy" id="63787"/>
    <lineage>
        <taxon>Eukaryota</taxon>
        <taxon>Viridiplantae</taxon>
        <taxon>Streptophyta</taxon>
        <taxon>Embryophyta</taxon>
        <taxon>Tracheophyta</taxon>
        <taxon>Spermatophyta</taxon>
        <taxon>Magnoliopsida</taxon>
        <taxon>eudicotyledons</taxon>
        <taxon>Gunneridae</taxon>
        <taxon>Pentapetalae</taxon>
        <taxon>Saxifragales</taxon>
        <taxon>Crassulaceae</taxon>
        <taxon>Kalanchoe</taxon>
    </lineage>
</organism>
<evidence type="ECO:0000259" key="7">
    <source>
        <dbReference type="Pfam" id="PF03168"/>
    </source>
</evidence>
<keyword evidence="2 6" id="KW-0812">Transmembrane</keyword>
<evidence type="ECO:0000256" key="3">
    <source>
        <dbReference type="ARBA" id="ARBA00022989"/>
    </source>
</evidence>
<dbReference type="InterPro" id="IPR044839">
    <property type="entry name" value="NDR1-like"/>
</dbReference>
<dbReference type="EnsemblPlants" id="Kaladp0053s0480.1.v1.1">
    <property type="protein sequence ID" value="Kaladp0053s0480.1.v1.1.CDS.1"/>
    <property type="gene ID" value="Kaladp0053s0480.v1.1"/>
</dbReference>
<sequence length="258" mass="28408">MADRQRIHPVVADVEAPAPQTAPLVPPGSFRSDKGHPPPPLPPLNTNNHRPPPIVPPLRNDKSSRSCLLRCMCWTISLLVILLILVGALVGIIFLAFKPQVPKYSVDSLRIGDLRLNLDMTLYARFDVKITATNPNKKIGIYYEKGSKLSVWYTKTKLCQGSLPVFYQGHQNTTKLNVALTGQTQAGSTLMSALQEQQQTGRIPLDLKVDVPAAIKLGKLKLPKVRFLVGCQLIVDSLSSNSLVSIKASNCRFKQLKL</sequence>
<dbReference type="PANTHER" id="PTHR31234:SF72">
    <property type="entry name" value="NDR1_HIN1-LIKE PROTEIN 6"/>
    <property type="match status" value="1"/>
</dbReference>
<accession>A0A7N0U5H5</accession>
<dbReference type="Proteomes" id="UP000594263">
    <property type="component" value="Unplaced"/>
</dbReference>
<keyword evidence="3 6" id="KW-1133">Transmembrane helix</keyword>
<keyword evidence="9" id="KW-1185">Reference proteome</keyword>
<evidence type="ECO:0000256" key="2">
    <source>
        <dbReference type="ARBA" id="ARBA00022692"/>
    </source>
</evidence>
<evidence type="ECO:0000256" key="1">
    <source>
        <dbReference type="ARBA" id="ARBA00004167"/>
    </source>
</evidence>
<feature type="domain" description="Late embryogenesis abundant protein LEA-2 subgroup" evidence="7">
    <location>
        <begin position="130"/>
        <end position="217"/>
    </location>
</feature>
<dbReference type="Pfam" id="PF03168">
    <property type="entry name" value="LEA_2"/>
    <property type="match status" value="1"/>
</dbReference>
<protein>
    <recommendedName>
        <fullName evidence="7">Late embryogenesis abundant protein LEA-2 subgroup domain-containing protein</fullName>
    </recommendedName>
</protein>
<dbReference type="AlphaFoldDB" id="A0A7N0U5H5"/>
<dbReference type="GO" id="GO:0005886">
    <property type="term" value="C:plasma membrane"/>
    <property type="evidence" value="ECO:0007669"/>
    <property type="project" value="TreeGrafter"/>
</dbReference>